<accession>Q89GM6</accession>
<dbReference type="Proteomes" id="UP000002526">
    <property type="component" value="Chromosome"/>
</dbReference>
<sequence>MLTADGDRFDSCAAFLKLSCSAASRKVWRSLRLMFDNGCYLVRRLCGLSQEDEGSSLCPEWVHPQYPVLIGRHAHEEICSQVAVQQDSGRPGKSSVVIARQTPILGRISSSLRQASH</sequence>
<proteinExistence type="predicted"/>
<dbReference type="EnsemblBacteria" id="BAC51584">
    <property type="protein sequence ID" value="BAC51584"/>
    <property type="gene ID" value="BAC51584"/>
</dbReference>
<dbReference type="HOGENOM" id="CLU_2080228_0_0_5"/>
<evidence type="ECO:0000313" key="2">
    <source>
        <dbReference type="Proteomes" id="UP000002526"/>
    </source>
</evidence>
<keyword evidence="2" id="KW-1185">Reference proteome</keyword>
<evidence type="ECO:0000313" key="1">
    <source>
        <dbReference type="EMBL" id="BAC51584.1"/>
    </source>
</evidence>
<dbReference type="KEGG" id="bja:bll6319"/>
<name>Q89GM6_BRADU</name>
<organism evidence="1 2">
    <name type="scientific">Bradyrhizobium diazoefficiens (strain JCM 10833 / BCRC 13528 / IAM 13628 / NBRC 14792 / USDA 110)</name>
    <dbReference type="NCBI Taxonomy" id="224911"/>
    <lineage>
        <taxon>Bacteria</taxon>
        <taxon>Pseudomonadati</taxon>
        <taxon>Pseudomonadota</taxon>
        <taxon>Alphaproteobacteria</taxon>
        <taxon>Hyphomicrobiales</taxon>
        <taxon>Nitrobacteraceae</taxon>
        <taxon>Bradyrhizobium</taxon>
    </lineage>
</organism>
<reference evidence="2" key="1">
    <citation type="journal article" date="2002" name="DNA Res.">
        <title>Complete genomic sequence of nitrogen-fixing symbiotic bacterium Bradyrhizobium japonicum USDA110.</title>
        <authorList>
            <person name="Kaneko T."/>
            <person name="Nakamura Y."/>
            <person name="Sato S."/>
            <person name="Minamisawa K."/>
            <person name="Uchiumi T."/>
            <person name="Sasamoto S."/>
            <person name="Watanabe A."/>
            <person name="Idesawa K."/>
            <person name="Iriguchi M."/>
            <person name="Kawashima K."/>
            <person name="Kohara M."/>
            <person name="Matsumoto M."/>
            <person name="Shimpo S."/>
            <person name="Tsuruoka H."/>
            <person name="Wada T."/>
            <person name="Yamada M."/>
            <person name="Tabata S."/>
        </authorList>
    </citation>
    <scope>NUCLEOTIDE SEQUENCE [LARGE SCALE GENOMIC DNA]</scope>
    <source>
        <strain evidence="2">JCM 10833 / BCRC 13528 / IAM 13628 / NBRC 14792 / USDA 110</strain>
    </source>
</reference>
<protein>
    <submittedName>
        <fullName evidence="1">Bll6319 protein</fullName>
    </submittedName>
</protein>
<dbReference type="InParanoid" id="Q89GM6"/>
<dbReference type="AlphaFoldDB" id="Q89GM6"/>
<gene>
    <name evidence="1" type="ordered locus">bll6319</name>
</gene>
<dbReference type="EMBL" id="BA000040">
    <property type="protein sequence ID" value="BAC51584.1"/>
    <property type="molecule type" value="Genomic_DNA"/>
</dbReference>